<gene>
    <name evidence="1" type="ORF">ACFQDI_15025</name>
</gene>
<dbReference type="EMBL" id="JBHSMQ010000005">
    <property type="protein sequence ID" value="MFC5456174.1"/>
    <property type="molecule type" value="Genomic_DNA"/>
</dbReference>
<dbReference type="RefSeq" id="WP_377168159.1">
    <property type="nucleotide sequence ID" value="NZ_JBHSMQ010000005.1"/>
</dbReference>
<proteinExistence type="predicted"/>
<organism evidence="1 2">
    <name type="scientific">Prosthecobacter fluviatilis</name>
    <dbReference type="NCBI Taxonomy" id="445931"/>
    <lineage>
        <taxon>Bacteria</taxon>
        <taxon>Pseudomonadati</taxon>
        <taxon>Verrucomicrobiota</taxon>
        <taxon>Verrucomicrobiia</taxon>
        <taxon>Verrucomicrobiales</taxon>
        <taxon>Verrucomicrobiaceae</taxon>
        <taxon>Prosthecobacter</taxon>
    </lineage>
</organism>
<dbReference type="InterPro" id="IPR016024">
    <property type="entry name" value="ARM-type_fold"/>
</dbReference>
<protein>
    <submittedName>
        <fullName evidence="1">DNA alkylation repair protein</fullName>
    </submittedName>
</protein>
<evidence type="ECO:0000313" key="2">
    <source>
        <dbReference type="Proteomes" id="UP001596052"/>
    </source>
</evidence>
<dbReference type="Pfam" id="PF08713">
    <property type="entry name" value="DNA_alkylation"/>
    <property type="match status" value="1"/>
</dbReference>
<dbReference type="InterPro" id="IPR014825">
    <property type="entry name" value="DNA_alkylation"/>
</dbReference>
<dbReference type="Proteomes" id="UP001596052">
    <property type="component" value="Unassembled WGS sequence"/>
</dbReference>
<dbReference type="SUPFAM" id="SSF48371">
    <property type="entry name" value="ARM repeat"/>
    <property type="match status" value="1"/>
</dbReference>
<evidence type="ECO:0000313" key="1">
    <source>
        <dbReference type="EMBL" id="MFC5456174.1"/>
    </source>
</evidence>
<accession>A0ABW0KS00</accession>
<keyword evidence="2" id="KW-1185">Reference proteome</keyword>
<sequence>MPPEPSPPPQLKEWFDAARYRSIAKELASIAPKFRSDDFMNTVLDGLEERSLMQRVHQCAVAVEVALPGTYQQKVRVLQKLAPRIGHEFVTIFLGDFVATYGLADFDFSMEALKFFTVFGSAEFAVRPFILADQKRALQMMHAWTADPDEKVRRLASEGSRPRLPWGMRLQALVRDPEPTAKILEALKDDDSLFVRRSVANHLNDITKDHHDSVLQRLESWDLRQEHLRWIAKHACRTLIKRGHPGALKLFGFGKKAEVTAKLEASPSRLELGQRLKLTAALTSASGRAQRLAIDYVVHYVKASGGSAEKVFKWTEIDLPAHAEIELVKSQVVRDFTTRKHYAGRHRVELQVNGQRVAETVFVLA</sequence>
<comment type="caution">
    <text evidence="1">The sequence shown here is derived from an EMBL/GenBank/DDBJ whole genome shotgun (WGS) entry which is preliminary data.</text>
</comment>
<name>A0ABW0KS00_9BACT</name>
<dbReference type="Gene3D" id="1.25.40.290">
    <property type="entry name" value="ARM repeat domains"/>
    <property type="match status" value="1"/>
</dbReference>
<reference evidence="2" key="1">
    <citation type="journal article" date="2019" name="Int. J. Syst. Evol. Microbiol.">
        <title>The Global Catalogue of Microorganisms (GCM) 10K type strain sequencing project: providing services to taxonomists for standard genome sequencing and annotation.</title>
        <authorList>
            <consortium name="The Broad Institute Genomics Platform"/>
            <consortium name="The Broad Institute Genome Sequencing Center for Infectious Disease"/>
            <person name="Wu L."/>
            <person name="Ma J."/>
        </authorList>
    </citation>
    <scope>NUCLEOTIDE SEQUENCE [LARGE SCALE GENOMIC DNA]</scope>
    <source>
        <strain evidence="2">CGMCC 4.1469</strain>
    </source>
</reference>